<evidence type="ECO:0000313" key="13">
    <source>
        <dbReference type="EMBL" id="ACL08646.1"/>
    </source>
</evidence>
<dbReference type="InterPro" id="IPR003661">
    <property type="entry name" value="HisK_dim/P_dom"/>
</dbReference>
<keyword evidence="3" id="KW-0597">Phosphoprotein</keyword>
<keyword evidence="6 13" id="KW-0418">Kinase</keyword>
<dbReference type="InterPro" id="IPR035965">
    <property type="entry name" value="PAS-like_dom_sf"/>
</dbReference>
<dbReference type="PROSITE" id="PS50109">
    <property type="entry name" value="HIS_KIN"/>
    <property type="match status" value="1"/>
</dbReference>
<feature type="compositionally biased region" description="Basic and acidic residues" evidence="9">
    <location>
        <begin position="38"/>
        <end position="52"/>
    </location>
</feature>
<dbReference type="InterPro" id="IPR000700">
    <property type="entry name" value="PAS-assoc_C"/>
</dbReference>
<dbReference type="InterPro" id="IPR036097">
    <property type="entry name" value="HisK_dim/P_sf"/>
</dbReference>
<dbReference type="GO" id="GO:0005524">
    <property type="term" value="F:ATP binding"/>
    <property type="evidence" value="ECO:0007669"/>
    <property type="project" value="UniProtKB-KW"/>
</dbReference>
<dbReference type="PANTHER" id="PTHR43065">
    <property type="entry name" value="SENSOR HISTIDINE KINASE"/>
    <property type="match status" value="1"/>
</dbReference>
<dbReference type="KEGG" id="dvm:DvMF_1700"/>
<dbReference type="PANTHER" id="PTHR43065:SF10">
    <property type="entry name" value="PEROXIDE STRESS-ACTIVATED HISTIDINE KINASE MAK3"/>
    <property type="match status" value="1"/>
</dbReference>
<dbReference type="Pfam" id="PF02518">
    <property type="entry name" value="HATPase_c"/>
    <property type="match status" value="1"/>
</dbReference>
<dbReference type="EMBL" id="CP001197">
    <property type="protein sequence ID" value="ACL08646.1"/>
    <property type="molecule type" value="Genomic_DNA"/>
</dbReference>
<dbReference type="InterPro" id="IPR003594">
    <property type="entry name" value="HATPase_dom"/>
</dbReference>
<evidence type="ECO:0000256" key="9">
    <source>
        <dbReference type="SAM" id="MobiDB-lite"/>
    </source>
</evidence>
<evidence type="ECO:0000256" key="7">
    <source>
        <dbReference type="ARBA" id="ARBA00022840"/>
    </source>
</evidence>
<evidence type="ECO:0000256" key="6">
    <source>
        <dbReference type="ARBA" id="ARBA00022777"/>
    </source>
</evidence>
<dbReference type="InterPro" id="IPR013656">
    <property type="entry name" value="PAS_4"/>
</dbReference>
<dbReference type="PROSITE" id="PS50112">
    <property type="entry name" value="PAS"/>
    <property type="match status" value="1"/>
</dbReference>
<dbReference type="SMART" id="SM00387">
    <property type="entry name" value="HATPase_c"/>
    <property type="match status" value="1"/>
</dbReference>
<feature type="domain" description="PAC" evidence="12">
    <location>
        <begin position="297"/>
        <end position="351"/>
    </location>
</feature>
<dbReference type="SUPFAM" id="SSF55785">
    <property type="entry name" value="PYP-like sensor domain (PAS domain)"/>
    <property type="match status" value="1"/>
</dbReference>
<dbReference type="HOGENOM" id="CLU_000445_114_39_7"/>
<dbReference type="Gene3D" id="1.10.287.130">
    <property type="match status" value="1"/>
</dbReference>
<keyword evidence="7" id="KW-0067">ATP-binding</keyword>
<evidence type="ECO:0000256" key="1">
    <source>
        <dbReference type="ARBA" id="ARBA00000085"/>
    </source>
</evidence>
<keyword evidence="4" id="KW-0808">Transferase</keyword>
<proteinExistence type="predicted"/>
<evidence type="ECO:0000259" key="11">
    <source>
        <dbReference type="PROSITE" id="PS50112"/>
    </source>
</evidence>
<protein>
    <recommendedName>
        <fullName evidence="2">histidine kinase</fullName>
        <ecNumber evidence="2">2.7.13.3</ecNumber>
    </recommendedName>
</protein>
<keyword evidence="5" id="KW-0547">Nucleotide-binding</keyword>
<dbReference type="EC" id="2.7.13.3" evidence="2"/>
<evidence type="ECO:0000256" key="5">
    <source>
        <dbReference type="ARBA" id="ARBA00022741"/>
    </source>
</evidence>
<dbReference type="AlphaFoldDB" id="B8DM02"/>
<dbReference type="Gene3D" id="3.30.450.20">
    <property type="entry name" value="PAS domain"/>
    <property type="match status" value="1"/>
</dbReference>
<sequence>MTTQPPSGPSVPPAPTPESGNASPRRSAGCPACAPVHAPERNPAHDPAHDPGHAGQAQTDGHAAPRRPFPVALAGVGRALRPVAGLLQRPDFLLGFPWVHLTGMLLTPQDHDDLVQHACQPLSAPGAPPPPDPAALEARAGLPPAPPAPGGVPRFAAAADLFAAQPGLRMVIDLTDDGRHMAELRAAAPDGVSLLDAGGALWVWEMLASEKLCSTCNLHLREARDLFATLIDQVDEDILLLDTEGRIVDLNRNILQRKGGTKDDWIGTCCWQLDGASFCCPPEHGGCTFRETVSTGHKAERIHTRVNDDGRVQYFRVYTYPVTDDAGRLTRVIEMRRDITNRTNMEIRLQQAEKMAAIGELSTYVAHEIRNPLFAIGGFANSLLRSPSLDEAARGKVQVILEESRRLDTILKSILNFARPTSPRTGEVDLNLLARQTMELMSMGFDQRRITVDMQLAPDIPKAHGDGEMLKQCLINLVKNAQEAMPAGGRLTVRTGMNQQHVHIAVADTGVGIPPELHDKIFSPFFSTKEKGAGIGLAMSRKIIEEMGGRVDLQSQVGKGTTITLHLLPLLAVPRTTEPARDDPAGDGMKG</sequence>
<dbReference type="NCBIfam" id="TIGR00229">
    <property type="entry name" value="sensory_box"/>
    <property type="match status" value="1"/>
</dbReference>
<reference evidence="13" key="1">
    <citation type="submission" date="2008-10" db="EMBL/GenBank/DDBJ databases">
        <title>Complete sequence of Desulfovibrio vulgaris str. 'Miyazaki F'.</title>
        <authorList>
            <person name="Lucas S."/>
            <person name="Copeland A."/>
            <person name="Lapidus A."/>
            <person name="Glavina del Rio T."/>
            <person name="Dalin E."/>
            <person name="Tice H."/>
            <person name="Bruce D."/>
            <person name="Goodwin L."/>
            <person name="Pitluck S."/>
            <person name="Sims D."/>
            <person name="Brettin T."/>
            <person name="Detter J.C."/>
            <person name="Han C."/>
            <person name="Larimer F."/>
            <person name="Land M."/>
            <person name="Hauser L."/>
            <person name="Kyrpides N."/>
            <person name="Mikhailova N."/>
            <person name="Hazen T.C."/>
            <person name="Richardson P."/>
        </authorList>
    </citation>
    <scope>NUCLEOTIDE SEQUENCE</scope>
    <source>
        <strain evidence="13">Miyazaki F</strain>
    </source>
</reference>
<dbReference type="PRINTS" id="PR00344">
    <property type="entry name" value="BCTRLSENSOR"/>
</dbReference>
<feature type="domain" description="PAS" evidence="11">
    <location>
        <begin position="223"/>
        <end position="267"/>
    </location>
</feature>
<name>B8DM02_NITV9</name>
<accession>B8DM02</accession>
<dbReference type="InterPro" id="IPR005467">
    <property type="entry name" value="His_kinase_dom"/>
</dbReference>
<dbReference type="CDD" id="cd00130">
    <property type="entry name" value="PAS"/>
    <property type="match status" value="1"/>
</dbReference>
<dbReference type="CDD" id="cd00082">
    <property type="entry name" value="HisKA"/>
    <property type="match status" value="1"/>
</dbReference>
<dbReference type="PROSITE" id="PS50113">
    <property type="entry name" value="PAC"/>
    <property type="match status" value="1"/>
</dbReference>
<feature type="domain" description="Histidine kinase" evidence="10">
    <location>
        <begin position="364"/>
        <end position="571"/>
    </location>
</feature>
<evidence type="ECO:0000259" key="10">
    <source>
        <dbReference type="PROSITE" id="PS50109"/>
    </source>
</evidence>
<dbReference type="SUPFAM" id="SSF55874">
    <property type="entry name" value="ATPase domain of HSP90 chaperone/DNA topoisomerase II/histidine kinase"/>
    <property type="match status" value="1"/>
</dbReference>
<keyword evidence="8" id="KW-0902">Two-component regulatory system</keyword>
<organism evidence="13">
    <name type="scientific">Nitratidesulfovibrio vulgaris (strain DSM 19637 / Miyazaki F)</name>
    <name type="common">Desulfovibrio vulgaris</name>
    <dbReference type="NCBI Taxonomy" id="883"/>
    <lineage>
        <taxon>Bacteria</taxon>
        <taxon>Pseudomonadati</taxon>
        <taxon>Thermodesulfobacteriota</taxon>
        <taxon>Desulfovibrionia</taxon>
        <taxon>Desulfovibrionales</taxon>
        <taxon>Desulfovibrionaceae</taxon>
        <taxon>Nitratidesulfovibrio</taxon>
    </lineage>
</organism>
<dbReference type="SMART" id="SM00388">
    <property type="entry name" value="HisKA"/>
    <property type="match status" value="1"/>
</dbReference>
<evidence type="ECO:0000256" key="4">
    <source>
        <dbReference type="ARBA" id="ARBA00022679"/>
    </source>
</evidence>
<dbReference type="InterPro" id="IPR036890">
    <property type="entry name" value="HATPase_C_sf"/>
</dbReference>
<comment type="catalytic activity">
    <reaction evidence="1">
        <text>ATP + protein L-histidine = ADP + protein N-phospho-L-histidine.</text>
        <dbReference type="EC" id="2.7.13.3"/>
    </reaction>
</comment>
<dbReference type="eggNOG" id="COG4191">
    <property type="taxonomic scope" value="Bacteria"/>
</dbReference>
<dbReference type="GO" id="GO:0000155">
    <property type="term" value="F:phosphorelay sensor kinase activity"/>
    <property type="evidence" value="ECO:0007669"/>
    <property type="project" value="InterPro"/>
</dbReference>
<dbReference type="STRING" id="883.DvMF_1700"/>
<dbReference type="Pfam" id="PF00512">
    <property type="entry name" value="HisKA"/>
    <property type="match status" value="1"/>
</dbReference>
<dbReference type="SUPFAM" id="SSF47384">
    <property type="entry name" value="Homodimeric domain of signal transducing histidine kinase"/>
    <property type="match status" value="1"/>
</dbReference>
<dbReference type="Pfam" id="PF08448">
    <property type="entry name" value="PAS_4"/>
    <property type="match status" value="1"/>
</dbReference>
<gene>
    <name evidence="13" type="ordered locus">DvMF_1700</name>
</gene>
<evidence type="ECO:0000259" key="12">
    <source>
        <dbReference type="PROSITE" id="PS50113"/>
    </source>
</evidence>
<feature type="compositionally biased region" description="Pro residues" evidence="9">
    <location>
        <begin position="1"/>
        <end position="16"/>
    </location>
</feature>
<feature type="region of interest" description="Disordered" evidence="9">
    <location>
        <begin position="120"/>
        <end position="149"/>
    </location>
</feature>
<dbReference type="Gene3D" id="3.30.565.10">
    <property type="entry name" value="Histidine kinase-like ATPase, C-terminal domain"/>
    <property type="match status" value="1"/>
</dbReference>
<evidence type="ECO:0000256" key="8">
    <source>
        <dbReference type="ARBA" id="ARBA00023012"/>
    </source>
</evidence>
<evidence type="ECO:0000256" key="3">
    <source>
        <dbReference type="ARBA" id="ARBA00022553"/>
    </source>
</evidence>
<evidence type="ECO:0000256" key="2">
    <source>
        <dbReference type="ARBA" id="ARBA00012438"/>
    </source>
</evidence>
<dbReference type="InterPro" id="IPR000014">
    <property type="entry name" value="PAS"/>
</dbReference>
<dbReference type="InterPro" id="IPR004358">
    <property type="entry name" value="Sig_transdc_His_kin-like_C"/>
</dbReference>
<feature type="region of interest" description="Disordered" evidence="9">
    <location>
        <begin position="1"/>
        <end position="68"/>
    </location>
</feature>